<organism evidence="2 3">
    <name type="scientific">Platysternon megacephalum</name>
    <name type="common">big-headed turtle</name>
    <dbReference type="NCBI Taxonomy" id="55544"/>
    <lineage>
        <taxon>Eukaryota</taxon>
        <taxon>Metazoa</taxon>
        <taxon>Chordata</taxon>
        <taxon>Craniata</taxon>
        <taxon>Vertebrata</taxon>
        <taxon>Euteleostomi</taxon>
        <taxon>Archelosauria</taxon>
        <taxon>Testudinata</taxon>
        <taxon>Testudines</taxon>
        <taxon>Cryptodira</taxon>
        <taxon>Durocryptodira</taxon>
        <taxon>Testudinoidea</taxon>
        <taxon>Platysternidae</taxon>
        <taxon>Platysternon</taxon>
    </lineage>
</organism>
<comment type="caution">
    <text evidence="2">The sequence shown here is derived from an EMBL/GenBank/DDBJ whole genome shotgun (WGS) entry which is preliminary data.</text>
</comment>
<reference evidence="2 3" key="2">
    <citation type="submission" date="2019-04" db="EMBL/GenBank/DDBJ databases">
        <title>The genome sequence of big-headed turtle.</title>
        <authorList>
            <person name="Gong S."/>
        </authorList>
    </citation>
    <scope>NUCLEOTIDE SEQUENCE [LARGE SCALE GENOMIC DNA]</scope>
    <source>
        <strain evidence="2">DO16091913</strain>
        <tissue evidence="2">Muscle</tissue>
    </source>
</reference>
<dbReference type="AlphaFoldDB" id="A0A4D9DBC4"/>
<dbReference type="EMBL" id="QXTE01029088">
    <property type="protein sequence ID" value="TFJ94814.1"/>
    <property type="molecule type" value="Genomic_DNA"/>
</dbReference>
<dbReference type="Proteomes" id="UP000297703">
    <property type="component" value="Unassembled WGS sequence"/>
</dbReference>
<accession>A0A4D9DBC4</accession>
<proteinExistence type="predicted"/>
<protein>
    <submittedName>
        <fullName evidence="2">Metal ABC transporter permease</fullName>
    </submittedName>
</protein>
<gene>
    <name evidence="2" type="ORF">DR999_PMT24016</name>
</gene>
<keyword evidence="3" id="KW-1185">Reference proteome</keyword>
<evidence type="ECO:0000313" key="2">
    <source>
        <dbReference type="EMBL" id="TFJ94814.1"/>
    </source>
</evidence>
<evidence type="ECO:0000313" key="3">
    <source>
        <dbReference type="Proteomes" id="UP000297703"/>
    </source>
</evidence>
<sequence>MGKLRQAPTRGGPQRIPRRNSFPTPDQGKPLNPMATARRLGNQDPSPRRFRSQRKEAAQGSPRFRNRDLPSGKTMESAVGPLCLSWLVSAATSLRAGRGEKPVSMQQRMGLVERMACLSQALYRNPIDHSI</sequence>
<evidence type="ECO:0000256" key="1">
    <source>
        <dbReference type="SAM" id="MobiDB-lite"/>
    </source>
</evidence>
<reference evidence="2 3" key="1">
    <citation type="submission" date="2019-04" db="EMBL/GenBank/DDBJ databases">
        <title>Draft genome of the big-headed turtle Platysternon megacephalum.</title>
        <authorList>
            <person name="Gong S."/>
        </authorList>
    </citation>
    <scope>NUCLEOTIDE SEQUENCE [LARGE SCALE GENOMIC DNA]</scope>
    <source>
        <strain evidence="2">DO16091913</strain>
        <tissue evidence="2">Muscle</tissue>
    </source>
</reference>
<feature type="region of interest" description="Disordered" evidence="1">
    <location>
        <begin position="1"/>
        <end position="75"/>
    </location>
</feature>
<name>A0A4D9DBC4_9SAUR</name>